<name>A0ABS3R908_9ACTN</name>
<dbReference type="PANTHER" id="PTHR43785:SF12">
    <property type="entry name" value="TYPE-1 GLUTAMINE SYNTHETASE 2"/>
    <property type="match status" value="1"/>
</dbReference>
<keyword evidence="10" id="KW-1185">Reference proteome</keyword>
<dbReference type="PROSITE" id="PS51986">
    <property type="entry name" value="GS_BETA_GRASP"/>
    <property type="match status" value="1"/>
</dbReference>
<dbReference type="RefSeq" id="WP_208270999.1">
    <property type="nucleotide sequence ID" value="NZ_BAAAGM010000054.1"/>
</dbReference>
<dbReference type="SUPFAM" id="SSF55931">
    <property type="entry name" value="Glutamine synthetase/guanido kinase"/>
    <property type="match status" value="1"/>
</dbReference>
<gene>
    <name evidence="9" type="ORF">J4557_34655</name>
</gene>
<comment type="caution">
    <text evidence="9">The sequence shown here is derived from an EMBL/GenBank/DDBJ whole genome shotgun (WGS) entry which is preliminary data.</text>
</comment>
<dbReference type="SUPFAM" id="SSF54368">
    <property type="entry name" value="Glutamine synthetase, N-terminal domain"/>
    <property type="match status" value="1"/>
</dbReference>
<evidence type="ECO:0000256" key="3">
    <source>
        <dbReference type="ARBA" id="ARBA00022741"/>
    </source>
</evidence>
<dbReference type="Gene3D" id="3.30.590.10">
    <property type="entry name" value="Glutamine synthetase/guanido kinase, catalytic domain"/>
    <property type="match status" value="1"/>
</dbReference>
<dbReference type="EMBL" id="JAGEOK010000027">
    <property type="protein sequence ID" value="MBO2442680.1"/>
    <property type="molecule type" value="Genomic_DNA"/>
</dbReference>
<dbReference type="SMART" id="SM01230">
    <property type="entry name" value="Gln-synt_C"/>
    <property type="match status" value="1"/>
</dbReference>
<evidence type="ECO:0000256" key="4">
    <source>
        <dbReference type="ARBA" id="ARBA00022840"/>
    </source>
</evidence>
<dbReference type="PROSITE" id="PS51987">
    <property type="entry name" value="GS_CATALYTIC"/>
    <property type="match status" value="1"/>
</dbReference>
<evidence type="ECO:0000256" key="5">
    <source>
        <dbReference type="PROSITE-ProRule" id="PRU01330"/>
    </source>
</evidence>
<dbReference type="Gene3D" id="3.10.20.70">
    <property type="entry name" value="Glutamine synthetase, N-terminal domain"/>
    <property type="match status" value="1"/>
</dbReference>
<keyword evidence="4" id="KW-0067">ATP-binding</keyword>
<dbReference type="Pfam" id="PF00120">
    <property type="entry name" value="Gln-synt_C"/>
    <property type="match status" value="1"/>
</dbReference>
<dbReference type="InterPro" id="IPR036651">
    <property type="entry name" value="Gln_synt_N_sf"/>
</dbReference>
<evidence type="ECO:0000259" key="7">
    <source>
        <dbReference type="PROSITE" id="PS51986"/>
    </source>
</evidence>
<reference evidence="9 10" key="1">
    <citation type="submission" date="2021-03" db="EMBL/GenBank/DDBJ databases">
        <authorList>
            <person name="Kanchanasin P."/>
            <person name="Saeng-In P."/>
            <person name="Phongsopitanun W."/>
            <person name="Yuki M."/>
            <person name="Kudo T."/>
            <person name="Ohkuma M."/>
            <person name="Tanasupawat S."/>
        </authorList>
    </citation>
    <scope>NUCLEOTIDE SEQUENCE [LARGE SCALE GENOMIC DNA]</scope>
    <source>
        <strain evidence="9 10">L46</strain>
    </source>
</reference>
<evidence type="ECO:0000256" key="1">
    <source>
        <dbReference type="ARBA" id="ARBA00009897"/>
    </source>
</evidence>
<comment type="similarity">
    <text evidence="1 5 6">Belongs to the glutamine synthetase family.</text>
</comment>
<evidence type="ECO:0000313" key="10">
    <source>
        <dbReference type="Proteomes" id="UP000666915"/>
    </source>
</evidence>
<keyword evidence="3" id="KW-0547">Nucleotide-binding</keyword>
<dbReference type="InterPro" id="IPR014746">
    <property type="entry name" value="Gln_synth/guanido_kin_cat_dom"/>
</dbReference>
<evidence type="ECO:0000313" key="9">
    <source>
        <dbReference type="EMBL" id="MBO2442680.1"/>
    </source>
</evidence>
<organism evidence="9 10">
    <name type="scientific">Actinomadura nitritigenes</name>
    <dbReference type="NCBI Taxonomy" id="134602"/>
    <lineage>
        <taxon>Bacteria</taxon>
        <taxon>Bacillati</taxon>
        <taxon>Actinomycetota</taxon>
        <taxon>Actinomycetes</taxon>
        <taxon>Streptosporangiales</taxon>
        <taxon>Thermomonosporaceae</taxon>
        <taxon>Actinomadura</taxon>
    </lineage>
</organism>
<protein>
    <submittedName>
        <fullName evidence="9">Glutamine synthetase</fullName>
    </submittedName>
</protein>
<sequence>MGFIEKFGLWTEEQQEAARAVLARIEAEELRSVRVSFVDQHGLLRGKTIPASGLAAVFGSGVNCVSTLLSKDTSGATVFAAFDADGGLGVAEMAGAADLVMVPDPTTFRLVPWADRTARVLCDLRFQNGATVPFCSRGLFRAALDRAGAAGYGYVAGLEIEFHLYRRAEHSPNADGIGRSTYPTPVEPINQGNQLLAEDRGDEVEPATRRIREALERMGIELRTIEVEYGADQLEVTLDPVAGLGSADAMVLLRSTIKQMARRTGYHATFMCRPQLTGSKASGWHLHQSLVGTGADAGRNMFVPKDGQEPISPIGRHFIAGQLAHARGACVFANPTVNGYKRFQPYSMAPDRIAWARDNRGAMIRLVGSAEEDSTHLENRIGESAANPYLYMASQLHSGLEGIDAGLPLPSSADDPYTTEAGRLPANLREAVDSLEADTGLVKAMSPQFTAYYAAIKRAEIARFERTVTDWEQREYFDLF</sequence>
<evidence type="ECO:0000256" key="6">
    <source>
        <dbReference type="RuleBase" id="RU000384"/>
    </source>
</evidence>
<accession>A0ABS3R908</accession>
<feature type="domain" description="GS catalytic" evidence="8">
    <location>
        <begin position="136"/>
        <end position="480"/>
    </location>
</feature>
<dbReference type="InterPro" id="IPR008146">
    <property type="entry name" value="Gln_synth_cat_dom"/>
</dbReference>
<evidence type="ECO:0000256" key="2">
    <source>
        <dbReference type="ARBA" id="ARBA00022598"/>
    </source>
</evidence>
<dbReference type="InterPro" id="IPR008147">
    <property type="entry name" value="Gln_synt_N"/>
</dbReference>
<keyword evidence="2" id="KW-0436">Ligase</keyword>
<dbReference type="PANTHER" id="PTHR43785">
    <property type="entry name" value="GAMMA-GLUTAMYLPUTRESCINE SYNTHETASE"/>
    <property type="match status" value="1"/>
</dbReference>
<dbReference type="Proteomes" id="UP000666915">
    <property type="component" value="Unassembled WGS sequence"/>
</dbReference>
<proteinExistence type="inferred from homology"/>
<evidence type="ECO:0000259" key="8">
    <source>
        <dbReference type="PROSITE" id="PS51987"/>
    </source>
</evidence>
<feature type="domain" description="GS beta-grasp" evidence="7">
    <location>
        <begin position="28"/>
        <end position="129"/>
    </location>
</feature>